<dbReference type="AlphaFoldDB" id="A0AAV8YKN9"/>
<feature type="region of interest" description="Disordered" evidence="1">
    <location>
        <begin position="42"/>
        <end position="61"/>
    </location>
</feature>
<protein>
    <submittedName>
        <fullName evidence="2">Uncharacterized protein</fullName>
    </submittedName>
</protein>
<evidence type="ECO:0000313" key="2">
    <source>
        <dbReference type="EMBL" id="KAJ8951094.1"/>
    </source>
</evidence>
<keyword evidence="3" id="KW-1185">Reference proteome</keyword>
<organism evidence="2 3">
    <name type="scientific">Aromia moschata</name>
    <dbReference type="NCBI Taxonomy" id="1265417"/>
    <lineage>
        <taxon>Eukaryota</taxon>
        <taxon>Metazoa</taxon>
        <taxon>Ecdysozoa</taxon>
        <taxon>Arthropoda</taxon>
        <taxon>Hexapoda</taxon>
        <taxon>Insecta</taxon>
        <taxon>Pterygota</taxon>
        <taxon>Neoptera</taxon>
        <taxon>Endopterygota</taxon>
        <taxon>Coleoptera</taxon>
        <taxon>Polyphaga</taxon>
        <taxon>Cucujiformia</taxon>
        <taxon>Chrysomeloidea</taxon>
        <taxon>Cerambycidae</taxon>
        <taxon>Cerambycinae</taxon>
        <taxon>Callichromatini</taxon>
        <taxon>Aromia</taxon>
    </lineage>
</organism>
<accession>A0AAV8YKN9</accession>
<dbReference type="Proteomes" id="UP001162162">
    <property type="component" value="Unassembled WGS sequence"/>
</dbReference>
<proteinExistence type="predicted"/>
<dbReference type="EMBL" id="JAPWTK010000090">
    <property type="protein sequence ID" value="KAJ8951094.1"/>
    <property type="molecule type" value="Genomic_DNA"/>
</dbReference>
<evidence type="ECO:0000313" key="3">
    <source>
        <dbReference type="Proteomes" id="UP001162162"/>
    </source>
</evidence>
<reference evidence="2" key="1">
    <citation type="journal article" date="2023" name="Insect Mol. Biol.">
        <title>Genome sequencing provides insights into the evolution of gene families encoding plant cell wall-degrading enzymes in longhorned beetles.</title>
        <authorList>
            <person name="Shin N.R."/>
            <person name="Okamura Y."/>
            <person name="Kirsch R."/>
            <person name="Pauchet Y."/>
        </authorList>
    </citation>
    <scope>NUCLEOTIDE SEQUENCE</scope>
    <source>
        <strain evidence="2">AMC_N1</strain>
    </source>
</reference>
<evidence type="ECO:0000256" key="1">
    <source>
        <dbReference type="SAM" id="MobiDB-lite"/>
    </source>
</evidence>
<name>A0AAV8YKN9_9CUCU</name>
<comment type="caution">
    <text evidence="2">The sequence shown here is derived from an EMBL/GenBank/DDBJ whole genome shotgun (WGS) entry which is preliminary data.</text>
</comment>
<sequence length="61" mass="6678">MNAENMSKYDDGNDSDDFMTIKGIILITFSLFSLGFRQSLTPAPFHGTGYAPSQRRSDGAS</sequence>
<gene>
    <name evidence="2" type="ORF">NQ318_003792</name>
</gene>